<sequence>MATRIKILSICGSGVVTSNMVAGKLKDLFAEKGYDAETVEANSSEVEGCCSREHFDLIAYASPISNNCGVPAFNAIGLITGMGEDEFMEEAIEALHKAGK</sequence>
<dbReference type="Proteomes" id="UP000469440">
    <property type="component" value="Unassembled WGS sequence"/>
</dbReference>
<dbReference type="SUPFAM" id="SSF52794">
    <property type="entry name" value="PTS system IIB component-like"/>
    <property type="match status" value="1"/>
</dbReference>
<dbReference type="CDD" id="cd05566">
    <property type="entry name" value="PTS_IIB_galactitol"/>
    <property type="match status" value="1"/>
</dbReference>
<dbReference type="OrthoDB" id="7065341at2"/>
<name>A0A6N8HX77_9FIRM</name>
<dbReference type="InterPro" id="IPR003501">
    <property type="entry name" value="PTS_EIIB_2/3"/>
</dbReference>
<dbReference type="GO" id="GO:0009401">
    <property type="term" value="P:phosphoenolpyruvate-dependent sugar phosphotransferase system"/>
    <property type="evidence" value="ECO:0007669"/>
    <property type="project" value="InterPro"/>
</dbReference>
<dbReference type="Gene3D" id="3.40.50.2300">
    <property type="match status" value="1"/>
</dbReference>
<dbReference type="Pfam" id="PF02302">
    <property type="entry name" value="PTS_IIB"/>
    <property type="match status" value="1"/>
</dbReference>
<dbReference type="KEGG" id="cfem:HCR03_16055"/>
<keyword evidence="4" id="KW-0813">Transport</keyword>
<dbReference type="EMBL" id="VWXL01000019">
    <property type="protein sequence ID" value="MVB10107.1"/>
    <property type="molecule type" value="Genomic_DNA"/>
</dbReference>
<accession>A0A6N8HX77</accession>
<dbReference type="Proteomes" id="UP000515909">
    <property type="component" value="Chromosome"/>
</dbReference>
<gene>
    <name evidence="3" type="ORF">CAFE_07810</name>
    <name evidence="4" type="ORF">HCR03_16055</name>
</gene>
<evidence type="ECO:0000256" key="1">
    <source>
        <dbReference type="ARBA" id="ARBA00022679"/>
    </source>
</evidence>
<evidence type="ECO:0000313" key="4">
    <source>
        <dbReference type="EMBL" id="QNK40178.1"/>
    </source>
</evidence>
<dbReference type="AlphaFoldDB" id="A0A6N8HX77"/>
<proteinExistence type="predicted"/>
<organism evidence="3 5">
    <name type="scientific">Caproicibacter fermentans</name>
    <dbReference type="NCBI Taxonomy" id="2576756"/>
    <lineage>
        <taxon>Bacteria</taxon>
        <taxon>Bacillati</taxon>
        <taxon>Bacillota</taxon>
        <taxon>Clostridia</taxon>
        <taxon>Eubacteriales</taxon>
        <taxon>Acutalibacteraceae</taxon>
        <taxon>Caproicibacter</taxon>
    </lineage>
</organism>
<protein>
    <submittedName>
        <fullName evidence="4">PTS sugar transporter subunit IIB</fullName>
    </submittedName>
</protein>
<evidence type="ECO:0000259" key="2">
    <source>
        <dbReference type="Pfam" id="PF02302"/>
    </source>
</evidence>
<reference evidence="3 5" key="1">
    <citation type="submission" date="2019-09" db="EMBL/GenBank/DDBJ databases">
        <title>Genome sequence of Clostridium sp. EA1.</title>
        <authorList>
            <person name="Poehlein A."/>
            <person name="Bengelsdorf F.R."/>
            <person name="Daniel R."/>
        </authorList>
    </citation>
    <scope>NUCLEOTIDE SEQUENCE [LARGE SCALE GENOMIC DNA]</scope>
    <source>
        <strain evidence="3 5">EA1</strain>
    </source>
</reference>
<dbReference type="EMBL" id="CP060286">
    <property type="protein sequence ID" value="QNK40178.1"/>
    <property type="molecule type" value="Genomic_DNA"/>
</dbReference>
<evidence type="ECO:0000313" key="3">
    <source>
        <dbReference type="EMBL" id="MVB10107.1"/>
    </source>
</evidence>
<reference evidence="4 6" key="2">
    <citation type="submission" date="2020-08" db="EMBL/GenBank/DDBJ databases">
        <title>The isolate Caproiciproducens sp. 7D4C2 produces n-caproate at mildly acidic conditions from hexoses: genome and rBOX comparison with related strains and chain-elongating bacteria.</title>
        <authorList>
            <person name="Esquivel-Elizondo S."/>
            <person name="Bagci C."/>
            <person name="Temovska M."/>
            <person name="Jeon B.S."/>
            <person name="Bessarab I."/>
            <person name="Williams R.B.H."/>
            <person name="Huson D.H."/>
            <person name="Angenent L.T."/>
        </authorList>
    </citation>
    <scope>NUCLEOTIDE SEQUENCE [LARGE SCALE GENOMIC DNA]</scope>
    <source>
        <strain evidence="4 6">7D4C2</strain>
    </source>
</reference>
<keyword evidence="5" id="KW-1185">Reference proteome</keyword>
<accession>A0A7G8T987</accession>
<dbReference type="RefSeq" id="WP_066642107.1">
    <property type="nucleotide sequence ID" value="NZ_CP060286.1"/>
</dbReference>
<dbReference type="InterPro" id="IPR036095">
    <property type="entry name" value="PTS_EIIB-like_sf"/>
</dbReference>
<keyword evidence="1" id="KW-0808">Transferase</keyword>
<evidence type="ECO:0000313" key="6">
    <source>
        <dbReference type="Proteomes" id="UP000515909"/>
    </source>
</evidence>
<dbReference type="GO" id="GO:0008982">
    <property type="term" value="F:protein-N(PI)-phosphohistidine-sugar phosphotransferase activity"/>
    <property type="evidence" value="ECO:0007669"/>
    <property type="project" value="InterPro"/>
</dbReference>
<feature type="domain" description="Phosphotransferase system EIIB component type 2/3" evidence="2">
    <location>
        <begin position="6"/>
        <end position="62"/>
    </location>
</feature>
<keyword evidence="4" id="KW-0762">Sugar transport</keyword>
<evidence type="ECO:0000313" key="5">
    <source>
        <dbReference type="Proteomes" id="UP000469440"/>
    </source>
</evidence>